<dbReference type="PANTHER" id="PTHR11177:SF144">
    <property type="entry name" value="CHITINASE 5"/>
    <property type="match status" value="1"/>
</dbReference>
<dbReference type="EnsemblMetazoa" id="AATE002100-RA">
    <property type="protein sequence ID" value="AATE002100-PA.1"/>
    <property type="gene ID" value="AATE002100"/>
</dbReference>
<dbReference type="FunFam" id="3.10.50.10:FF:000008">
    <property type="entry name" value="Chitinase 11"/>
    <property type="match status" value="1"/>
</dbReference>
<proteinExistence type="predicted"/>
<dbReference type="GO" id="GO:0006032">
    <property type="term" value="P:chitin catabolic process"/>
    <property type="evidence" value="ECO:0007669"/>
    <property type="project" value="TreeGrafter"/>
</dbReference>
<evidence type="ECO:0000313" key="2">
    <source>
        <dbReference type="EnsemblMetazoa" id="AATE002100-PA.1"/>
    </source>
</evidence>
<organism evidence="2">
    <name type="scientific">Anopheles atroparvus</name>
    <name type="common">European mosquito</name>
    <dbReference type="NCBI Taxonomy" id="41427"/>
    <lineage>
        <taxon>Eukaryota</taxon>
        <taxon>Metazoa</taxon>
        <taxon>Ecdysozoa</taxon>
        <taxon>Arthropoda</taxon>
        <taxon>Hexapoda</taxon>
        <taxon>Insecta</taxon>
        <taxon>Pterygota</taxon>
        <taxon>Neoptera</taxon>
        <taxon>Endopterygota</taxon>
        <taxon>Diptera</taxon>
        <taxon>Nematocera</taxon>
        <taxon>Culicoidea</taxon>
        <taxon>Culicidae</taxon>
        <taxon>Anophelinae</taxon>
        <taxon>Anopheles</taxon>
    </lineage>
</organism>
<dbReference type="Gene3D" id="3.10.50.10">
    <property type="match status" value="1"/>
</dbReference>
<dbReference type="InterPro" id="IPR017853">
    <property type="entry name" value="GH"/>
</dbReference>
<dbReference type="SMART" id="SM00636">
    <property type="entry name" value="Glyco_18"/>
    <property type="match status" value="1"/>
</dbReference>
<keyword evidence="1" id="KW-0732">Signal</keyword>
<dbReference type="InterPro" id="IPR011583">
    <property type="entry name" value="Chitinase_II/V-like_cat"/>
</dbReference>
<dbReference type="InterPro" id="IPR050314">
    <property type="entry name" value="Glycosyl_Hydrlase_18"/>
</dbReference>
<dbReference type="GO" id="GO:0008061">
    <property type="term" value="F:chitin binding"/>
    <property type="evidence" value="ECO:0007669"/>
    <property type="project" value="InterPro"/>
</dbReference>
<dbReference type="GO" id="GO:0005576">
    <property type="term" value="C:extracellular region"/>
    <property type="evidence" value="ECO:0007669"/>
    <property type="project" value="TreeGrafter"/>
</dbReference>
<dbReference type="Pfam" id="PF00704">
    <property type="entry name" value="Glyco_hydro_18"/>
    <property type="match status" value="1"/>
</dbReference>
<dbReference type="SUPFAM" id="SSF54556">
    <property type="entry name" value="Chitinase insertion domain"/>
    <property type="match status" value="1"/>
</dbReference>
<dbReference type="InterPro" id="IPR029070">
    <property type="entry name" value="Chitinase_insertion_sf"/>
</dbReference>
<dbReference type="InterPro" id="IPR001223">
    <property type="entry name" value="Glyco_hydro18_cat"/>
</dbReference>
<reference evidence="2" key="1">
    <citation type="submission" date="2022-08" db="UniProtKB">
        <authorList>
            <consortium name="EnsemblMetazoa"/>
        </authorList>
    </citation>
    <scope>IDENTIFICATION</scope>
    <source>
        <strain evidence="2">EBRO</strain>
    </source>
</reference>
<evidence type="ECO:0000256" key="1">
    <source>
        <dbReference type="ARBA" id="ARBA00022729"/>
    </source>
</evidence>
<dbReference type="PANTHER" id="PTHR11177">
    <property type="entry name" value="CHITINASE"/>
    <property type="match status" value="1"/>
</dbReference>
<dbReference type="Gene3D" id="3.20.20.80">
    <property type="entry name" value="Glycosidases"/>
    <property type="match status" value="1"/>
</dbReference>
<dbReference type="GO" id="GO:0004568">
    <property type="term" value="F:chitinase activity"/>
    <property type="evidence" value="ECO:0007669"/>
    <property type="project" value="TreeGrafter"/>
</dbReference>
<dbReference type="PROSITE" id="PS51910">
    <property type="entry name" value="GH18_2"/>
    <property type="match status" value="1"/>
</dbReference>
<dbReference type="VEuPathDB" id="VectorBase:AATE002100"/>
<name>A0A182IMU0_ANOAO</name>
<dbReference type="AlphaFoldDB" id="A0A182IMU0"/>
<dbReference type="SUPFAM" id="SSF51445">
    <property type="entry name" value="(Trans)glycosidases"/>
    <property type="match status" value="1"/>
</dbReference>
<dbReference type="GO" id="GO:0005975">
    <property type="term" value="P:carbohydrate metabolic process"/>
    <property type="evidence" value="ECO:0007669"/>
    <property type="project" value="InterPro"/>
</dbReference>
<dbReference type="STRING" id="41427.A0A182IMU0"/>
<sequence>MDDKWVGGYRSIFALCVFSEMVLLPILSAGLEKKVVCRYVVSSTTKMGPGKFGPEDIPLDLCTHVLYRALPFPVWRKGSFYVDEGEKGDLLNFTNIVKQRSPGKSIIVTIDGVVDGGEKFSIAADDPVRRKAFVLAMISLFRELQLDGLEVDWEWPGLQGTYGGAFDDRQNLPPLLLDLKNGLKSVRPEIELWFFGAVYPAFFRSSYRVAEICRHVDYVTLFTFEMRDYSDKLIDVPSPMHNRSFESGTRARTNVEDGAQGWIDNGCPPKKLILGIGLFGRSLQLADPNKHALADRALGPGMKGQFMNAGYHPYHEVCSLLRQPGWAFGYDREGLMPYAYRGDQWLSYEDVYSIQYKVDLIESLRLAGALVQCIHFDDYRGVCGTRFILTNYIAARIKQIQPLISFAIQWT</sequence>
<accession>A0A182IMU0</accession>
<protein>
    <submittedName>
        <fullName evidence="2">Uncharacterized protein</fullName>
    </submittedName>
</protein>